<gene>
    <name evidence="3" type="ORF">FB466_1214</name>
</gene>
<accession>A0A543I6Z6</accession>
<evidence type="ECO:0000259" key="2">
    <source>
        <dbReference type="Pfam" id="PF09851"/>
    </source>
</evidence>
<dbReference type="EMBL" id="VFPN01000001">
    <property type="protein sequence ID" value="TQM66374.1"/>
    <property type="molecule type" value="Genomic_DNA"/>
</dbReference>
<sequence length="87" mass="9158">MSLFRTAARVAVASSVHGRVQERQRQRWGAQSAAPDTLGQPVPPATPPAALDASLAQLKQLGELRDAGILSQAEFETKKALILGPSA</sequence>
<feature type="domain" description="SHOCT" evidence="2">
    <location>
        <begin position="56"/>
        <end position="83"/>
    </location>
</feature>
<organism evidence="3 4">
    <name type="scientific">Klugiella xanthotipulae</name>
    <dbReference type="NCBI Taxonomy" id="244735"/>
    <lineage>
        <taxon>Bacteria</taxon>
        <taxon>Bacillati</taxon>
        <taxon>Actinomycetota</taxon>
        <taxon>Actinomycetes</taxon>
        <taxon>Micrococcales</taxon>
        <taxon>Microbacteriaceae</taxon>
        <taxon>Klugiella</taxon>
    </lineage>
</organism>
<dbReference type="Pfam" id="PF09851">
    <property type="entry name" value="SHOCT"/>
    <property type="match status" value="1"/>
</dbReference>
<evidence type="ECO:0000313" key="4">
    <source>
        <dbReference type="Proteomes" id="UP000318331"/>
    </source>
</evidence>
<feature type="region of interest" description="Disordered" evidence="1">
    <location>
        <begin position="15"/>
        <end position="49"/>
    </location>
</feature>
<dbReference type="InterPro" id="IPR018649">
    <property type="entry name" value="SHOCT"/>
</dbReference>
<dbReference type="Proteomes" id="UP000318331">
    <property type="component" value="Unassembled WGS sequence"/>
</dbReference>
<dbReference type="RefSeq" id="WP_141916605.1">
    <property type="nucleotide sequence ID" value="NZ_BAAAYS010000003.1"/>
</dbReference>
<evidence type="ECO:0000313" key="3">
    <source>
        <dbReference type="EMBL" id="TQM66374.1"/>
    </source>
</evidence>
<name>A0A543I6Z6_9MICO</name>
<proteinExistence type="predicted"/>
<evidence type="ECO:0000256" key="1">
    <source>
        <dbReference type="SAM" id="MobiDB-lite"/>
    </source>
</evidence>
<keyword evidence="4" id="KW-1185">Reference proteome</keyword>
<dbReference type="AlphaFoldDB" id="A0A543I6Z6"/>
<comment type="caution">
    <text evidence="3">The sequence shown here is derived from an EMBL/GenBank/DDBJ whole genome shotgun (WGS) entry which is preliminary data.</text>
</comment>
<dbReference type="OrthoDB" id="5996503at2"/>
<protein>
    <submittedName>
        <fullName evidence="3">Putative oligomerization/nucleic acid binding protein</fullName>
    </submittedName>
</protein>
<reference evidence="3 4" key="1">
    <citation type="submission" date="2019-06" db="EMBL/GenBank/DDBJ databases">
        <title>Sequencing the genomes of 1000 actinobacteria strains.</title>
        <authorList>
            <person name="Klenk H.-P."/>
        </authorList>
    </citation>
    <scope>NUCLEOTIDE SEQUENCE [LARGE SCALE GENOMIC DNA]</scope>
    <source>
        <strain evidence="3 4">DSM 18031</strain>
    </source>
</reference>